<protein>
    <submittedName>
        <fullName evidence="1">Uncharacterized protein</fullName>
    </submittedName>
</protein>
<reference evidence="1" key="1">
    <citation type="journal article" date="2009" name="PLoS Genet.">
        <title>Sequencing, mapping, and analysis of 27,455 maize full-length cDNAs.</title>
        <authorList>
            <person name="Soderlund C."/>
            <person name="Descour A."/>
            <person name="Kudrna D."/>
            <person name="Bomhoff M."/>
            <person name="Boyd L."/>
            <person name="Currie J."/>
            <person name="Angelova A."/>
            <person name="Collura K."/>
            <person name="Wissotski M."/>
            <person name="Ashley E."/>
            <person name="Morrow D."/>
            <person name="Fernandes J."/>
            <person name="Walbot V."/>
            <person name="Yu Y."/>
        </authorList>
    </citation>
    <scope>NUCLEOTIDE SEQUENCE</scope>
    <source>
        <strain evidence="1">B73</strain>
    </source>
</reference>
<sequence>MELLVGPVTVKQQEIDGSILAFGRKLSREWDVTSWNCCRTTGEVHIHEYMIDWLCRGSLFLIWALAGPNFVL</sequence>
<dbReference type="EMBL" id="BT084604">
    <property type="protein sequence ID" value="ACR34957.1"/>
    <property type="molecule type" value="mRNA"/>
</dbReference>
<accession>C4J1A7</accession>
<dbReference type="AlphaFoldDB" id="C4J1A7"/>
<name>C4J1A7_MAIZE</name>
<evidence type="ECO:0000313" key="1">
    <source>
        <dbReference type="EMBL" id="ACR34957.1"/>
    </source>
</evidence>
<proteinExistence type="evidence at transcript level"/>
<organism evidence="1">
    <name type="scientific">Zea mays</name>
    <name type="common">Maize</name>
    <dbReference type="NCBI Taxonomy" id="4577"/>
    <lineage>
        <taxon>Eukaryota</taxon>
        <taxon>Viridiplantae</taxon>
        <taxon>Streptophyta</taxon>
        <taxon>Embryophyta</taxon>
        <taxon>Tracheophyta</taxon>
        <taxon>Spermatophyta</taxon>
        <taxon>Magnoliopsida</taxon>
        <taxon>Liliopsida</taxon>
        <taxon>Poales</taxon>
        <taxon>Poaceae</taxon>
        <taxon>PACMAD clade</taxon>
        <taxon>Panicoideae</taxon>
        <taxon>Andropogonodae</taxon>
        <taxon>Andropogoneae</taxon>
        <taxon>Tripsacinae</taxon>
        <taxon>Zea</taxon>
    </lineage>
</organism>